<dbReference type="RefSeq" id="WP_025339712.1">
    <property type="nucleotide sequence ID" value="NZ_JANIAM010000018.1"/>
</dbReference>
<dbReference type="Proteomes" id="UP001150728">
    <property type="component" value="Unassembled WGS sequence"/>
</dbReference>
<feature type="domain" description="Carboxymuconolactone decarboxylase-like" evidence="1">
    <location>
        <begin position="30"/>
        <end position="94"/>
    </location>
</feature>
<dbReference type="PANTHER" id="PTHR34846:SF10">
    <property type="entry name" value="CYTOPLASMIC PROTEIN"/>
    <property type="match status" value="1"/>
</dbReference>
<dbReference type="InterPro" id="IPR003779">
    <property type="entry name" value="CMD-like"/>
</dbReference>
<dbReference type="SUPFAM" id="SSF69118">
    <property type="entry name" value="AhpD-like"/>
    <property type="match status" value="1"/>
</dbReference>
<dbReference type="NCBIfam" id="TIGR00778">
    <property type="entry name" value="ahpD_dom"/>
    <property type="match status" value="1"/>
</dbReference>
<dbReference type="InterPro" id="IPR004675">
    <property type="entry name" value="AhpD_core"/>
</dbReference>
<dbReference type="EMBL" id="JANIAM010000018">
    <property type="protein sequence ID" value="MDD2114251.1"/>
    <property type="molecule type" value="Genomic_DNA"/>
</dbReference>
<dbReference type="Gene3D" id="1.20.1290.10">
    <property type="entry name" value="AhpD-like"/>
    <property type="match status" value="1"/>
</dbReference>
<gene>
    <name evidence="2" type="ORF">NP554_20945</name>
</gene>
<name>A0A9X4DDZ9_9PSED</name>
<organism evidence="2 3">
    <name type="scientific">Pseudomonas asiatica</name>
    <dbReference type="NCBI Taxonomy" id="2219225"/>
    <lineage>
        <taxon>Bacteria</taxon>
        <taxon>Pseudomonadati</taxon>
        <taxon>Pseudomonadota</taxon>
        <taxon>Gammaproteobacteria</taxon>
        <taxon>Pseudomonadales</taxon>
        <taxon>Pseudomonadaceae</taxon>
        <taxon>Pseudomonas</taxon>
    </lineage>
</organism>
<reference evidence="2" key="1">
    <citation type="submission" date="2022-07" db="EMBL/GenBank/DDBJ databases">
        <title>Multi-strain Analysis of Pseudomonas putida Reveals Metabolic and Genetic Diversity.</title>
        <authorList>
            <person name="Monk J.M."/>
        </authorList>
    </citation>
    <scope>NUCLEOTIDE SEQUENCE</scope>
    <source>
        <strain evidence="2">17633</strain>
    </source>
</reference>
<dbReference type="InterPro" id="IPR029032">
    <property type="entry name" value="AhpD-like"/>
</dbReference>
<proteinExistence type="predicted"/>
<dbReference type="Pfam" id="PF02627">
    <property type="entry name" value="CMD"/>
    <property type="match status" value="1"/>
</dbReference>
<sequence length="146" mass="16484">MEPRLDYYAASPGAMKAMLILEAMTGNLTIEQPLLHLIKIRASQLNGCAFCTDMHSIDARRLGETDRRLYSIVVWRSSGFFTPREKAALAWTEALTSLTDGEVSDEVYQQLEAYFSETERVDLTMAINVISSWNRLAVGFRQKPCT</sequence>
<comment type="caution">
    <text evidence="2">The sequence shown here is derived from an EMBL/GenBank/DDBJ whole genome shotgun (WGS) entry which is preliminary data.</text>
</comment>
<protein>
    <submittedName>
        <fullName evidence="2">Carboxymuconolactone decarboxylase family protein</fullName>
    </submittedName>
</protein>
<dbReference type="GO" id="GO:0051920">
    <property type="term" value="F:peroxiredoxin activity"/>
    <property type="evidence" value="ECO:0007669"/>
    <property type="project" value="InterPro"/>
</dbReference>
<dbReference type="AlphaFoldDB" id="A0A9X4DDZ9"/>
<dbReference type="PANTHER" id="PTHR34846">
    <property type="entry name" value="4-CARBOXYMUCONOLACTONE DECARBOXYLASE FAMILY PROTEIN (AFU_ORTHOLOGUE AFUA_6G11590)"/>
    <property type="match status" value="1"/>
</dbReference>
<accession>A0A9X4DDZ9</accession>
<evidence type="ECO:0000313" key="2">
    <source>
        <dbReference type="EMBL" id="MDD2114251.1"/>
    </source>
</evidence>
<evidence type="ECO:0000259" key="1">
    <source>
        <dbReference type="Pfam" id="PF02627"/>
    </source>
</evidence>
<evidence type="ECO:0000313" key="3">
    <source>
        <dbReference type="Proteomes" id="UP001150728"/>
    </source>
</evidence>